<evidence type="ECO:0000256" key="1">
    <source>
        <dbReference type="ARBA" id="ARBA00023125"/>
    </source>
</evidence>
<evidence type="ECO:0008006" key="4">
    <source>
        <dbReference type="Google" id="ProtNLM"/>
    </source>
</evidence>
<gene>
    <name evidence="2" type="ORF">ACIBP5_02955</name>
</gene>
<comment type="caution">
    <text evidence="2">The sequence shown here is derived from an EMBL/GenBank/DDBJ whole genome shotgun (WGS) entry which is preliminary data.</text>
</comment>
<sequence length="111" mass="11791">MPSRTTPPPLPAPYDRMLSAYAAALAGSRLAGSSRVTYLSRTRRFLAWTAGTAAGDPRPLAEMAAAARTARAYRLHLEGGGYARGTIANHLIAIEDFFARTGLGSTGLRRS</sequence>
<dbReference type="InterPro" id="IPR010998">
    <property type="entry name" value="Integrase_recombinase_N"/>
</dbReference>
<evidence type="ECO:0000313" key="2">
    <source>
        <dbReference type="EMBL" id="MFI7438907.1"/>
    </source>
</evidence>
<dbReference type="RefSeq" id="WP_101787518.1">
    <property type="nucleotide sequence ID" value="NZ_JBITMB010000001.1"/>
</dbReference>
<evidence type="ECO:0000313" key="3">
    <source>
        <dbReference type="Proteomes" id="UP001612928"/>
    </source>
</evidence>
<dbReference type="Gene3D" id="1.10.150.130">
    <property type="match status" value="1"/>
</dbReference>
<organism evidence="2 3">
    <name type="scientific">Nonomuraea indica</name>
    <dbReference type="NCBI Taxonomy" id="1581193"/>
    <lineage>
        <taxon>Bacteria</taxon>
        <taxon>Bacillati</taxon>
        <taxon>Actinomycetota</taxon>
        <taxon>Actinomycetes</taxon>
        <taxon>Streptosporangiales</taxon>
        <taxon>Streptosporangiaceae</taxon>
        <taxon>Nonomuraea</taxon>
    </lineage>
</organism>
<dbReference type="Proteomes" id="UP001612928">
    <property type="component" value="Unassembled WGS sequence"/>
</dbReference>
<reference evidence="2 3" key="1">
    <citation type="submission" date="2024-10" db="EMBL/GenBank/DDBJ databases">
        <title>The Natural Products Discovery Center: Release of the First 8490 Sequenced Strains for Exploring Actinobacteria Biosynthetic Diversity.</title>
        <authorList>
            <person name="Kalkreuter E."/>
            <person name="Kautsar S.A."/>
            <person name="Yang D."/>
            <person name="Bader C.D."/>
            <person name="Teijaro C.N."/>
            <person name="Fluegel L."/>
            <person name="Davis C.M."/>
            <person name="Simpson J.R."/>
            <person name="Lauterbach L."/>
            <person name="Steele A.D."/>
            <person name="Gui C."/>
            <person name="Meng S."/>
            <person name="Li G."/>
            <person name="Viehrig K."/>
            <person name="Ye F."/>
            <person name="Su P."/>
            <person name="Kiefer A.F."/>
            <person name="Nichols A."/>
            <person name="Cepeda A.J."/>
            <person name="Yan W."/>
            <person name="Fan B."/>
            <person name="Jiang Y."/>
            <person name="Adhikari A."/>
            <person name="Zheng C.-J."/>
            <person name="Schuster L."/>
            <person name="Cowan T.M."/>
            <person name="Smanski M.J."/>
            <person name="Chevrette M.G."/>
            <person name="De Carvalho L.P.S."/>
            <person name="Shen B."/>
        </authorList>
    </citation>
    <scope>NUCLEOTIDE SEQUENCE [LARGE SCALE GENOMIC DNA]</scope>
    <source>
        <strain evidence="2 3">NPDC049503</strain>
    </source>
</reference>
<keyword evidence="3" id="KW-1185">Reference proteome</keyword>
<accession>A0ABW7ZYG1</accession>
<proteinExistence type="predicted"/>
<name>A0ABW7ZYG1_9ACTN</name>
<dbReference type="EMBL" id="JBITMB010000001">
    <property type="protein sequence ID" value="MFI7438907.1"/>
    <property type="molecule type" value="Genomic_DNA"/>
</dbReference>
<keyword evidence="1" id="KW-0238">DNA-binding</keyword>
<protein>
    <recommendedName>
        <fullName evidence="4">Core-binding (CB) domain-containing protein</fullName>
    </recommendedName>
</protein>